<dbReference type="PANTHER" id="PTHR43706">
    <property type="entry name" value="NADH DEHYDROGENASE"/>
    <property type="match status" value="1"/>
</dbReference>
<dbReference type="EMBL" id="BMMK01000007">
    <property type="protein sequence ID" value="GGM49944.1"/>
    <property type="molecule type" value="Genomic_DNA"/>
</dbReference>
<evidence type="ECO:0000313" key="7">
    <source>
        <dbReference type="EMBL" id="GGM49944.1"/>
    </source>
</evidence>
<comment type="caution">
    <text evidence="7">The sequence shown here is derived from an EMBL/GenBank/DDBJ whole genome shotgun (WGS) entry which is preliminary data.</text>
</comment>
<evidence type="ECO:0000259" key="6">
    <source>
        <dbReference type="Pfam" id="PF07992"/>
    </source>
</evidence>
<dbReference type="RefSeq" id="WP_189056410.1">
    <property type="nucleotide sequence ID" value="NZ_BMMK01000007.1"/>
</dbReference>
<keyword evidence="3" id="KW-0274">FAD</keyword>
<dbReference type="Gene3D" id="3.50.50.100">
    <property type="match status" value="1"/>
</dbReference>
<protein>
    <submittedName>
        <fullName evidence="7">NADH dehydrogenase</fullName>
    </submittedName>
</protein>
<dbReference type="InterPro" id="IPR036188">
    <property type="entry name" value="FAD/NAD-bd_sf"/>
</dbReference>
<keyword evidence="5" id="KW-0520">NAD</keyword>
<evidence type="ECO:0000256" key="5">
    <source>
        <dbReference type="ARBA" id="ARBA00023027"/>
    </source>
</evidence>
<dbReference type="PANTHER" id="PTHR43706:SF45">
    <property type="entry name" value="NADH DEHYDROGENASE-LIKE PROTEIN RV1812C"/>
    <property type="match status" value="1"/>
</dbReference>
<dbReference type="Pfam" id="PF07992">
    <property type="entry name" value="Pyr_redox_2"/>
    <property type="match status" value="1"/>
</dbReference>
<reference evidence="7" key="2">
    <citation type="submission" date="2020-09" db="EMBL/GenBank/DDBJ databases">
        <authorList>
            <person name="Sun Q."/>
            <person name="Zhou Y."/>
        </authorList>
    </citation>
    <scope>NUCLEOTIDE SEQUENCE</scope>
    <source>
        <strain evidence="7">CGMCC 4.5737</strain>
    </source>
</reference>
<keyword evidence="8" id="KW-1185">Reference proteome</keyword>
<dbReference type="SUPFAM" id="SSF51905">
    <property type="entry name" value="FAD/NAD(P)-binding domain"/>
    <property type="match status" value="2"/>
</dbReference>
<evidence type="ECO:0000313" key="8">
    <source>
        <dbReference type="Proteomes" id="UP000637578"/>
    </source>
</evidence>
<dbReference type="AlphaFoldDB" id="A0A8J3C7I9"/>
<evidence type="ECO:0000256" key="3">
    <source>
        <dbReference type="ARBA" id="ARBA00022827"/>
    </source>
</evidence>
<dbReference type="InterPro" id="IPR045024">
    <property type="entry name" value="NDH-2"/>
</dbReference>
<dbReference type="Proteomes" id="UP000637578">
    <property type="component" value="Unassembled WGS sequence"/>
</dbReference>
<proteinExistence type="inferred from homology"/>
<keyword evidence="2" id="KW-0285">Flavoprotein</keyword>
<accession>A0A8J3C7I9</accession>
<comment type="similarity">
    <text evidence="1">Belongs to the NADH dehydrogenase family.</text>
</comment>
<feature type="domain" description="FAD/NAD(P)-binding" evidence="6">
    <location>
        <begin position="15"/>
        <end position="338"/>
    </location>
</feature>
<reference evidence="7" key="1">
    <citation type="journal article" date="2014" name="Int. J. Syst. Evol. Microbiol.">
        <title>Complete genome sequence of Corynebacterium casei LMG S-19264T (=DSM 44701T), isolated from a smear-ripened cheese.</title>
        <authorList>
            <consortium name="US DOE Joint Genome Institute (JGI-PGF)"/>
            <person name="Walter F."/>
            <person name="Albersmeier A."/>
            <person name="Kalinowski J."/>
            <person name="Ruckert C."/>
        </authorList>
    </citation>
    <scope>NUCLEOTIDE SEQUENCE</scope>
    <source>
        <strain evidence="7">CGMCC 4.5737</strain>
    </source>
</reference>
<dbReference type="GO" id="GO:0003954">
    <property type="term" value="F:NADH dehydrogenase activity"/>
    <property type="evidence" value="ECO:0007669"/>
    <property type="project" value="InterPro"/>
</dbReference>
<name>A0A8J3C7I9_9PSEU</name>
<dbReference type="InterPro" id="IPR023753">
    <property type="entry name" value="FAD/NAD-binding_dom"/>
</dbReference>
<keyword evidence="4" id="KW-0560">Oxidoreductase</keyword>
<evidence type="ECO:0000256" key="1">
    <source>
        <dbReference type="ARBA" id="ARBA00005272"/>
    </source>
</evidence>
<sequence length="445" mass="48526">MGTTINRVPQRRRPRVLVLGVGFAGYHCLRELERRLPADAAELVAVNPADYMLYVPLLPEVSAGVLDPRRVAVPLRNTLQRTRLLLGEARDIDTRDRTCTMVDADGQPHQLGWDRLVVTCGAVTRLLSVPGVAEHAKGFKSIAESIYLRDHVLRQLELAAMTDDPAERAARMTFVAVGAGYTGTEVVAQGELLTREALQHHPELRHDEVRWVLVDVAPRVLPNLDERLSGPALKVLRERGVDVRLETTVTEVTATHVRLSDGSDIPARTTVWCVGVRPDPLVDALGLPTRKGRVEVDRRLAVPGRADIFAAGDAAAVPDPAKPDEPTPMTAQHAQRQGRLAGRNVAASLGHGVSGRYRYRERGFVVDLGGGQAVANPFHVPISGRLAWVVARGYHLLALPSGRARVAADWLLGGVGRRPLVQFGLVPERGVTLSETDRLPQVEAR</sequence>
<evidence type="ECO:0000256" key="2">
    <source>
        <dbReference type="ARBA" id="ARBA00022630"/>
    </source>
</evidence>
<gene>
    <name evidence="7" type="primary">ndh</name>
    <name evidence="7" type="ORF">GCM10012275_21040</name>
</gene>
<organism evidence="7 8">
    <name type="scientific">Longimycelium tulufanense</name>
    <dbReference type="NCBI Taxonomy" id="907463"/>
    <lineage>
        <taxon>Bacteria</taxon>
        <taxon>Bacillati</taxon>
        <taxon>Actinomycetota</taxon>
        <taxon>Actinomycetes</taxon>
        <taxon>Pseudonocardiales</taxon>
        <taxon>Pseudonocardiaceae</taxon>
        <taxon>Longimycelium</taxon>
    </lineage>
</organism>
<evidence type="ECO:0000256" key="4">
    <source>
        <dbReference type="ARBA" id="ARBA00023002"/>
    </source>
</evidence>